<dbReference type="RefSeq" id="XP_019704151.1">
    <property type="nucleotide sequence ID" value="XM_019848592.2"/>
</dbReference>
<dbReference type="RefSeq" id="XP_019704150.1">
    <property type="nucleotide sequence ID" value="XM_019848591.2"/>
</dbReference>
<accession>A0A6I9QME5</accession>
<evidence type="ECO:0000313" key="6">
    <source>
        <dbReference type="RefSeq" id="XP_010912137.1"/>
    </source>
</evidence>
<dbReference type="RefSeq" id="XP_010912134.1">
    <property type="nucleotide sequence ID" value="XM_010913832.3"/>
</dbReference>
<dbReference type="RefSeq" id="XP_073111971.1">
    <property type="nucleotide sequence ID" value="XM_073255870.1"/>
</dbReference>
<dbReference type="RefSeq" id="XP_010912137.1">
    <property type="nucleotide sequence ID" value="XM_010913835.3"/>
</dbReference>
<evidence type="ECO:0000313" key="4">
    <source>
        <dbReference type="RefSeq" id="XP_010912134.1"/>
    </source>
</evidence>
<proteinExistence type="predicted"/>
<gene>
    <name evidence="3 4 5 6 7 8" type="primary">LOC105038130</name>
</gene>
<name>A0A6I9QME5_ELAGV</name>
<evidence type="ECO:0000313" key="2">
    <source>
        <dbReference type="Proteomes" id="UP000504607"/>
    </source>
</evidence>
<organism evidence="2 3">
    <name type="scientific">Elaeis guineensis var. tenera</name>
    <name type="common">Oil palm</name>
    <dbReference type="NCBI Taxonomy" id="51953"/>
    <lineage>
        <taxon>Eukaryota</taxon>
        <taxon>Viridiplantae</taxon>
        <taxon>Streptophyta</taxon>
        <taxon>Embryophyta</taxon>
        <taxon>Tracheophyta</taxon>
        <taxon>Spermatophyta</taxon>
        <taxon>Magnoliopsida</taxon>
        <taxon>Liliopsida</taxon>
        <taxon>Arecaceae</taxon>
        <taxon>Arecoideae</taxon>
        <taxon>Cocoseae</taxon>
        <taxon>Elaeidinae</taxon>
        <taxon>Elaeis</taxon>
    </lineage>
</organism>
<dbReference type="GeneID" id="105038130"/>
<sequence>MEVTDMMVFSAIANEADKGKGKQKSSPTKQQARSSSTSPSQAKILVQKTIEVENKGDGANSCSLSGKTKTYIVKIWKPVNAITSKPSVAHKISKGTTQQPNQSADTLDPPSDMQFTIHEGVYQNLQSKLHGTNSTLRHQVMDLLRILEKRTNWQYLGAPLSGTFYGRMLMEFVIQDKSNSSTRQGFQAHPFMLMKRKCYRHAWGAMNKFGMIVINGNMIFNCLIDSSVQRLSSSQIGFTI</sequence>
<protein>
    <submittedName>
        <fullName evidence="3 4">Uncharacterized protein LOC105038130 isoform X1</fullName>
    </submittedName>
</protein>
<evidence type="ECO:0000256" key="1">
    <source>
        <dbReference type="SAM" id="MobiDB-lite"/>
    </source>
</evidence>
<keyword evidence="2" id="KW-1185">Reference proteome</keyword>
<dbReference type="AlphaFoldDB" id="A0A6I9QME5"/>
<evidence type="ECO:0000313" key="7">
    <source>
        <dbReference type="RefSeq" id="XP_019704150.1"/>
    </source>
</evidence>
<dbReference type="KEGG" id="egu:105038130"/>
<dbReference type="RefSeq" id="XP_010912133.1">
    <property type="nucleotide sequence ID" value="XM_010913831.3"/>
</dbReference>
<dbReference type="Proteomes" id="UP000504607">
    <property type="component" value="Chromosome 2"/>
</dbReference>
<feature type="region of interest" description="Disordered" evidence="1">
    <location>
        <begin position="14"/>
        <end position="42"/>
    </location>
</feature>
<dbReference type="RefSeq" id="XP_010912136.1">
    <property type="nucleotide sequence ID" value="XM_010913834.3"/>
</dbReference>
<evidence type="ECO:0000313" key="5">
    <source>
        <dbReference type="RefSeq" id="XP_010912136.1"/>
    </source>
</evidence>
<evidence type="ECO:0000313" key="3">
    <source>
        <dbReference type="RefSeq" id="XP_010912133.1"/>
    </source>
</evidence>
<reference evidence="3 4" key="1">
    <citation type="submission" date="2025-04" db="UniProtKB">
        <authorList>
            <consortium name="RefSeq"/>
        </authorList>
    </citation>
    <scope>IDENTIFICATION</scope>
</reference>
<evidence type="ECO:0000313" key="8">
    <source>
        <dbReference type="RefSeq" id="XP_019704151.1"/>
    </source>
</evidence>
<feature type="compositionally biased region" description="Polar residues" evidence="1">
    <location>
        <begin position="24"/>
        <end position="41"/>
    </location>
</feature>